<dbReference type="OrthoDB" id="3346052at2759"/>
<dbReference type="EMBL" id="KZ454995">
    <property type="protein sequence ID" value="PKI82496.1"/>
    <property type="molecule type" value="Genomic_DNA"/>
</dbReference>
<keyword evidence="3" id="KW-1185">Reference proteome</keyword>
<evidence type="ECO:0000313" key="3">
    <source>
        <dbReference type="Proteomes" id="UP000232875"/>
    </source>
</evidence>
<dbReference type="Proteomes" id="UP000232875">
    <property type="component" value="Unassembled WGS sequence"/>
</dbReference>
<gene>
    <name evidence="2" type="ORF">MVES_003680</name>
</gene>
<proteinExistence type="predicted"/>
<accession>A0A2N1J7G7</accession>
<feature type="region of interest" description="Disordered" evidence="1">
    <location>
        <begin position="49"/>
        <end position="71"/>
    </location>
</feature>
<reference evidence="2 3" key="1">
    <citation type="submission" date="2017-10" db="EMBL/GenBank/DDBJ databases">
        <title>A novel species of cold-tolerant Malassezia isolated from bats.</title>
        <authorList>
            <person name="Lorch J.M."/>
            <person name="Palmer J.M."/>
            <person name="Vanderwolf K.J."/>
            <person name="Schmidt K.Z."/>
            <person name="Verant M.L."/>
            <person name="Weller T.J."/>
            <person name="Blehert D.S."/>
        </authorList>
    </citation>
    <scope>NUCLEOTIDE SEQUENCE [LARGE SCALE GENOMIC DNA]</scope>
    <source>
        <strain evidence="2 3">NWHC:44797-103</strain>
    </source>
</reference>
<organism evidence="2 3">
    <name type="scientific">Malassezia vespertilionis</name>
    <dbReference type="NCBI Taxonomy" id="2020962"/>
    <lineage>
        <taxon>Eukaryota</taxon>
        <taxon>Fungi</taxon>
        <taxon>Dikarya</taxon>
        <taxon>Basidiomycota</taxon>
        <taxon>Ustilaginomycotina</taxon>
        <taxon>Malasseziomycetes</taxon>
        <taxon>Malasseziales</taxon>
        <taxon>Malasseziaceae</taxon>
        <taxon>Malassezia</taxon>
    </lineage>
</organism>
<evidence type="ECO:0000313" key="2">
    <source>
        <dbReference type="EMBL" id="PKI82496.1"/>
    </source>
</evidence>
<sequence length="602" mass="65625">MPREMQSVRCVASYTVVQSRALPGLRRAQDRHALRAPLADMYAPDMTVRVKGTSSSSTSSSSRQPSSLPPLWSSTLPATTMAFLMHTTVTALVHGNPLSVASRGALDALQDTPSATPLQQEELQCRALLYLLAHPRLSLARITELWYPDGAFDPSLHLVLTDASPAVRRLQRAALYRFFTALLHANCWLGAATILHDARLRPSQPKHLLGALLGAMPASESDRAALATACNALVLRTHGRMSAPIYTAMLERLAALHMHREIDVWVSFISIASLDGQLRRALLANIVHNLTAQGAHSAACTLVCALPAAACSPRIYTALLGQYADAWLDEQGRAIGNSRAAALWQALRRHGAPRPTAYLARLASHARHARSMHAIRDLRIMHNTLRLPVHDPIWSRALLYTTRAILRSGRTSLGLRYVRRYLRTHALPQPAASALLNVFIAHLLDGVPQSALSHPSCIAALAKLYRGVVFAGSGAHAQPWQAPLLPVRNIQAMQPAMLLMLVHHIVHLAAACRASADNTTILLLVRAAAQWDQRVGTRALWHMASLALPDSDPAEHAASRAARSALLRALAGAFVRRRDWHSVRRAVALARSFRAPHPSLPT</sequence>
<dbReference type="AlphaFoldDB" id="A0A2N1J7G7"/>
<evidence type="ECO:0000256" key="1">
    <source>
        <dbReference type="SAM" id="MobiDB-lite"/>
    </source>
</evidence>
<name>A0A2N1J7G7_9BASI</name>
<protein>
    <submittedName>
        <fullName evidence="2">Uncharacterized protein</fullName>
    </submittedName>
</protein>
<feature type="compositionally biased region" description="Low complexity" evidence="1">
    <location>
        <begin position="53"/>
        <end position="71"/>
    </location>
</feature>